<dbReference type="AlphaFoldDB" id="A0A6P0UGE9"/>
<dbReference type="RefSeq" id="WP_163694157.1">
    <property type="nucleotide sequence ID" value="NZ_FXTW01000005.1"/>
</dbReference>
<evidence type="ECO:0000313" key="2">
    <source>
        <dbReference type="EMBL" id="NER11702.1"/>
    </source>
</evidence>
<evidence type="ECO:0000313" key="3">
    <source>
        <dbReference type="Proteomes" id="UP000468443"/>
    </source>
</evidence>
<dbReference type="Proteomes" id="UP000468443">
    <property type="component" value="Unassembled WGS sequence"/>
</dbReference>
<proteinExistence type="predicted"/>
<accession>A0A6P0UGE9</accession>
<protein>
    <submittedName>
        <fullName evidence="2">DUF481 domain-containing protein</fullName>
    </submittedName>
</protein>
<sequence length="350" mass="40434">MQRQKQTDLTHIHLWKTICFLVFGVLFCTQMVLGQSDTLVLDDQIRVVGEIKKMEKGVLEIDVPYGDEVFKIKWSSIKEIHTESRFLVSLRDMLYNGRVSSTADGRIRVYDKDTLFAEGHLKEIVYLNQIKEGFANRFSAAVELGFNVTKAQDMRQFSFRSSAGYKSDSWWLEASYNMIRSSQDNTEPIQRTDGLLNYRRLLFRKWYGIATLSTLSNTEQLIDIRANTQLGAGNYLLSTNKLHWGIKAGVNNNYELFSNDPESRTSWEGFLGTELNIYGARDLDLSIIYMGYSGITEEGRYRADVTFDLKYDLPLDFFIRLGVAYNYDNRPAENASQVDYVFRTGIGWEW</sequence>
<evidence type="ECO:0000256" key="1">
    <source>
        <dbReference type="SAM" id="Phobius"/>
    </source>
</evidence>
<comment type="caution">
    <text evidence="2">The sequence shown here is derived from an EMBL/GenBank/DDBJ whole genome shotgun (WGS) entry which is preliminary data.</text>
</comment>
<keyword evidence="1" id="KW-0472">Membrane</keyword>
<organism evidence="2 3">
    <name type="scientific">Muriicola jejuensis</name>
    <dbReference type="NCBI Taxonomy" id="504488"/>
    <lineage>
        <taxon>Bacteria</taxon>
        <taxon>Pseudomonadati</taxon>
        <taxon>Bacteroidota</taxon>
        <taxon>Flavobacteriia</taxon>
        <taxon>Flavobacteriales</taxon>
        <taxon>Flavobacteriaceae</taxon>
        <taxon>Muriicola</taxon>
    </lineage>
</organism>
<dbReference type="EMBL" id="JAABOP010000006">
    <property type="protein sequence ID" value="NER11702.1"/>
    <property type="molecule type" value="Genomic_DNA"/>
</dbReference>
<dbReference type="InterPro" id="IPR007433">
    <property type="entry name" value="DUF481"/>
</dbReference>
<keyword evidence="3" id="KW-1185">Reference proteome</keyword>
<keyword evidence="1" id="KW-1133">Transmembrane helix</keyword>
<feature type="transmembrane region" description="Helical" evidence="1">
    <location>
        <begin position="12"/>
        <end position="33"/>
    </location>
</feature>
<keyword evidence="1" id="KW-0812">Transmembrane</keyword>
<name>A0A6P0UGE9_9FLAO</name>
<gene>
    <name evidence="2" type="ORF">GWK09_14315</name>
</gene>
<reference evidence="2 3" key="1">
    <citation type="submission" date="2020-01" db="EMBL/GenBank/DDBJ databases">
        <title>Muriicola jejuensis KCTC 22299.</title>
        <authorList>
            <person name="Wang G."/>
        </authorList>
    </citation>
    <scope>NUCLEOTIDE SEQUENCE [LARGE SCALE GENOMIC DNA]</scope>
    <source>
        <strain evidence="2 3">KCTC 22299</strain>
    </source>
</reference>
<dbReference type="Pfam" id="PF04338">
    <property type="entry name" value="DUF481"/>
    <property type="match status" value="1"/>
</dbReference>